<evidence type="ECO:0000313" key="2">
    <source>
        <dbReference type="EMBL" id="MEE3928023.1"/>
    </source>
</evidence>
<keyword evidence="2" id="KW-0560">Oxidoreductase</keyword>
<dbReference type="InterPro" id="IPR011008">
    <property type="entry name" value="Dimeric_a/b-barrel"/>
</dbReference>
<dbReference type="Pfam" id="PF03992">
    <property type="entry name" value="ABM"/>
    <property type="match status" value="1"/>
</dbReference>
<dbReference type="GO" id="GO:0004497">
    <property type="term" value="F:monooxygenase activity"/>
    <property type="evidence" value="ECO:0007669"/>
    <property type="project" value="UniProtKB-KW"/>
</dbReference>
<evidence type="ECO:0000313" key="3">
    <source>
        <dbReference type="Proteomes" id="UP001344817"/>
    </source>
</evidence>
<reference evidence="2" key="1">
    <citation type="submission" date="2024-01" db="EMBL/GenBank/DDBJ databases">
        <title>Genome sequence of Mycoplasma ciconiae type strain DSM 25251.</title>
        <authorList>
            <person name="Spergser J."/>
        </authorList>
    </citation>
    <scope>NUCLEOTIDE SEQUENCE [LARGE SCALE GENOMIC DNA]</scope>
    <source>
        <strain evidence="2">DSM 25251</strain>
    </source>
</reference>
<name>A0ABU7MKI2_9BACT</name>
<protein>
    <submittedName>
        <fullName evidence="2">Antibiotic biosynthesis monooxygenase</fullName>
    </submittedName>
</protein>
<sequence>MIYTKATKYKVKDEKMKGFVDYLYVFVKKARMETQNLSFEYGLNDHDEVVVIQRWSSIQDEIDFANKPEFKKELETLEKMAKEVTTLYSFTTIK</sequence>
<gene>
    <name evidence="2" type="ORF">V2E24_00325</name>
</gene>
<keyword evidence="3" id="KW-1185">Reference proteome</keyword>
<dbReference type="RefSeq" id="WP_330500438.1">
    <property type="nucleotide sequence ID" value="NZ_JAZDWZ010000001.1"/>
</dbReference>
<comment type="caution">
    <text evidence="2">The sequence shown here is derived from an EMBL/GenBank/DDBJ whole genome shotgun (WGS) entry which is preliminary data.</text>
</comment>
<dbReference type="EMBL" id="JAZDWZ010000001">
    <property type="protein sequence ID" value="MEE3928023.1"/>
    <property type="molecule type" value="Genomic_DNA"/>
</dbReference>
<keyword evidence="2" id="KW-0503">Monooxygenase</keyword>
<accession>A0ABU7MKI2</accession>
<evidence type="ECO:0000259" key="1">
    <source>
        <dbReference type="Pfam" id="PF03992"/>
    </source>
</evidence>
<dbReference type="InterPro" id="IPR007138">
    <property type="entry name" value="ABM_dom"/>
</dbReference>
<dbReference type="Gene3D" id="3.30.70.100">
    <property type="match status" value="1"/>
</dbReference>
<organism evidence="2 3">
    <name type="scientific">Mycoplasmopsis ciconiae</name>
    <dbReference type="NCBI Taxonomy" id="561067"/>
    <lineage>
        <taxon>Bacteria</taxon>
        <taxon>Bacillati</taxon>
        <taxon>Mycoplasmatota</taxon>
        <taxon>Mycoplasmoidales</taxon>
        <taxon>Metamycoplasmataceae</taxon>
        <taxon>Mycoplasmopsis</taxon>
    </lineage>
</organism>
<feature type="domain" description="ABM" evidence="1">
    <location>
        <begin position="4"/>
        <end position="72"/>
    </location>
</feature>
<dbReference type="SUPFAM" id="SSF54909">
    <property type="entry name" value="Dimeric alpha+beta barrel"/>
    <property type="match status" value="1"/>
</dbReference>
<dbReference type="Proteomes" id="UP001344817">
    <property type="component" value="Unassembled WGS sequence"/>
</dbReference>
<proteinExistence type="predicted"/>